<evidence type="ECO:0000256" key="4">
    <source>
        <dbReference type="ARBA" id="ARBA00022777"/>
    </source>
</evidence>
<dbReference type="RefSeq" id="WP_092985978.1">
    <property type="nucleotide sequence ID" value="NZ_FNFY01000010.1"/>
</dbReference>
<proteinExistence type="inferred from homology"/>
<dbReference type="PANTHER" id="PTHR46566">
    <property type="entry name" value="1-PHOSPHOFRUCTOKINASE-RELATED"/>
    <property type="match status" value="1"/>
</dbReference>
<dbReference type="SUPFAM" id="SSF53613">
    <property type="entry name" value="Ribokinase-like"/>
    <property type="match status" value="1"/>
</dbReference>
<keyword evidence="4 8" id="KW-0418">Kinase</keyword>
<evidence type="ECO:0000256" key="3">
    <source>
        <dbReference type="ARBA" id="ARBA00022741"/>
    </source>
</evidence>
<dbReference type="GO" id="GO:0016052">
    <property type="term" value="P:carbohydrate catabolic process"/>
    <property type="evidence" value="ECO:0007669"/>
    <property type="project" value="UniProtKB-ARBA"/>
</dbReference>
<dbReference type="STRING" id="576118.SAMN05216216_1103"/>
<evidence type="ECO:0000256" key="5">
    <source>
        <dbReference type="ARBA" id="ARBA00022840"/>
    </source>
</evidence>
<dbReference type="GO" id="GO:0005988">
    <property type="term" value="P:lactose metabolic process"/>
    <property type="evidence" value="ECO:0007669"/>
    <property type="project" value="UniProtKB-KW"/>
</dbReference>
<comment type="pathway">
    <text evidence="7">Carbohydrate metabolism; D-tagatose 6-phosphate degradation; D-glyceraldehyde 3-phosphate and glycerone phosphate from D-tagatose 6-phosphate: step 1/2.</text>
</comment>
<evidence type="ECO:0000256" key="8">
    <source>
        <dbReference type="RuleBase" id="RU369061"/>
    </source>
</evidence>
<name>A0A1G9ETW5_9BACL</name>
<dbReference type="GO" id="GO:0009024">
    <property type="term" value="F:tagatose-6-phosphate kinase activity"/>
    <property type="evidence" value="ECO:0007669"/>
    <property type="project" value="UniProtKB-EC"/>
</dbReference>
<keyword evidence="2 7" id="KW-0808">Transferase</keyword>
<reference evidence="11" key="1">
    <citation type="submission" date="2016-10" db="EMBL/GenBank/DDBJ databases">
        <authorList>
            <person name="Varghese N."/>
            <person name="Submissions S."/>
        </authorList>
    </citation>
    <scope>NUCLEOTIDE SEQUENCE [LARGE SCALE GENOMIC DNA]</scope>
    <source>
        <strain evidence="11">CGMCC 1.8895</strain>
    </source>
</reference>
<dbReference type="CDD" id="cd01164">
    <property type="entry name" value="FruK_PfkB_like"/>
    <property type="match status" value="1"/>
</dbReference>
<gene>
    <name evidence="10" type="ORF">SAMN05216216_1103</name>
</gene>
<evidence type="ECO:0000313" key="10">
    <source>
        <dbReference type="EMBL" id="SDK79596.1"/>
    </source>
</evidence>
<dbReference type="UniPathway" id="UPA00704">
    <property type="reaction ID" value="UER00715"/>
</dbReference>
<dbReference type="NCBIfam" id="TIGR03828">
    <property type="entry name" value="pfkB"/>
    <property type="match status" value="1"/>
</dbReference>
<dbReference type="GO" id="GO:0005829">
    <property type="term" value="C:cytosol"/>
    <property type="evidence" value="ECO:0007669"/>
    <property type="project" value="TreeGrafter"/>
</dbReference>
<comment type="similarity">
    <text evidence="1">Belongs to the carbohydrate kinase pfkB family.</text>
</comment>
<evidence type="ECO:0000256" key="7">
    <source>
        <dbReference type="PIRNR" id="PIRNR000535"/>
    </source>
</evidence>
<dbReference type="PROSITE" id="PS00583">
    <property type="entry name" value="PFKB_KINASES_1"/>
    <property type="match status" value="1"/>
</dbReference>
<evidence type="ECO:0000259" key="9">
    <source>
        <dbReference type="Pfam" id="PF00294"/>
    </source>
</evidence>
<dbReference type="PIRSF" id="PIRSF000535">
    <property type="entry name" value="1PFK/6PFK/LacC"/>
    <property type="match status" value="1"/>
</dbReference>
<sequence length="300" mass="32452">MIYTVTFNPSVDYIMKLDDFKEGELNRTSLTEKYPGGKGINVSRILKEIGAETTALGFTGGFTGDYIKSELEQRNIIHDFIEVSGDTRINVKLKTSQESEINADGPRISDDNFKALEEKLSSLKPEDHVIFAGSVPGGHKDAYKRLAAKLYENGIPFSIDSEEEKLTSTLPFNPYLVKPNLFELEQITGKSLKSSEDIRDAADALLESGAQNVLITLGGDGAMFVNAEYALKLTPPDGELVNSVGAGDSTVAGFISQHGKGITEQVKHAVAAGSATAYNSDLATSQDIISLLDKVKIEKI</sequence>
<dbReference type="Proteomes" id="UP000199008">
    <property type="component" value="Unassembled WGS sequence"/>
</dbReference>
<dbReference type="GO" id="GO:0005524">
    <property type="term" value="F:ATP binding"/>
    <property type="evidence" value="ECO:0007669"/>
    <property type="project" value="UniProtKB-UniRule"/>
</dbReference>
<accession>A0A1G9ETW5</accession>
<comment type="catalytic activity">
    <reaction evidence="7">
        <text>D-tagatofuranose 6-phosphate + ATP = D-tagatofuranose 1,6-bisphosphate + ADP + H(+)</text>
        <dbReference type="Rhea" id="RHEA:12420"/>
        <dbReference type="ChEBI" id="CHEBI:15378"/>
        <dbReference type="ChEBI" id="CHEBI:30616"/>
        <dbReference type="ChEBI" id="CHEBI:58694"/>
        <dbReference type="ChEBI" id="CHEBI:58695"/>
        <dbReference type="ChEBI" id="CHEBI:456216"/>
        <dbReference type="EC" id="2.7.1.144"/>
    </reaction>
</comment>
<protein>
    <recommendedName>
        <fullName evidence="7">Tagatose-6-phosphate kinase</fullName>
        <ecNumber evidence="7">2.7.1.144</ecNumber>
    </recommendedName>
</protein>
<dbReference type="EC" id="2.7.1.144" evidence="7"/>
<evidence type="ECO:0000313" key="11">
    <source>
        <dbReference type="Proteomes" id="UP000199008"/>
    </source>
</evidence>
<keyword evidence="7" id="KW-0423">Lactose metabolism</keyword>
<evidence type="ECO:0000256" key="2">
    <source>
        <dbReference type="ARBA" id="ARBA00022679"/>
    </source>
</evidence>
<dbReference type="InterPro" id="IPR022463">
    <property type="entry name" value="1-PFruKinase"/>
</dbReference>
<comment type="function">
    <text evidence="8">Catalyzes the ATP-dependent phosphorylation of fructose-l-phosphate to fructose-l,6-bisphosphate.</text>
</comment>
<evidence type="ECO:0000256" key="1">
    <source>
        <dbReference type="ARBA" id="ARBA00005380"/>
    </source>
</evidence>
<dbReference type="GO" id="GO:0044281">
    <property type="term" value="P:small molecule metabolic process"/>
    <property type="evidence" value="ECO:0007669"/>
    <property type="project" value="UniProtKB-ARBA"/>
</dbReference>
<dbReference type="Gene3D" id="3.40.1190.20">
    <property type="match status" value="1"/>
</dbReference>
<keyword evidence="3 7" id="KW-0547">Nucleotide-binding</keyword>
<dbReference type="GO" id="GO:2001059">
    <property type="term" value="P:D-tagatose 6-phosphate catabolic process"/>
    <property type="evidence" value="ECO:0007669"/>
    <property type="project" value="UniProtKB-UniPathway"/>
</dbReference>
<dbReference type="InterPro" id="IPR029056">
    <property type="entry name" value="Ribokinase-like"/>
</dbReference>
<dbReference type="FunFam" id="3.40.1190.20:FF:000001">
    <property type="entry name" value="Phosphofructokinase"/>
    <property type="match status" value="1"/>
</dbReference>
<dbReference type="Pfam" id="PF00294">
    <property type="entry name" value="PfkB"/>
    <property type="match status" value="1"/>
</dbReference>
<dbReference type="NCBIfam" id="TIGR03168">
    <property type="entry name" value="1-PFK"/>
    <property type="match status" value="1"/>
</dbReference>
<dbReference type="AlphaFoldDB" id="A0A1G9ETW5"/>
<feature type="domain" description="Carbohydrate kinase PfkB" evidence="9">
    <location>
        <begin position="6"/>
        <end position="281"/>
    </location>
</feature>
<dbReference type="GO" id="GO:0008662">
    <property type="term" value="F:1-phosphofructokinase activity"/>
    <property type="evidence" value="ECO:0007669"/>
    <property type="project" value="UniProtKB-UniRule"/>
</dbReference>
<organism evidence="10 11">
    <name type="scientific">Lacicoccus qingdaonensis</name>
    <dbReference type="NCBI Taxonomy" id="576118"/>
    <lineage>
        <taxon>Bacteria</taxon>
        <taxon>Bacillati</taxon>
        <taxon>Bacillota</taxon>
        <taxon>Bacilli</taxon>
        <taxon>Bacillales</taxon>
        <taxon>Salinicoccaceae</taxon>
        <taxon>Lacicoccus</taxon>
    </lineage>
</organism>
<dbReference type="InterPro" id="IPR017583">
    <property type="entry name" value="Tagatose/fructose_Pkinase"/>
</dbReference>
<keyword evidence="11" id="KW-1185">Reference proteome</keyword>
<dbReference type="OrthoDB" id="9801219at2"/>
<dbReference type="InterPro" id="IPR002173">
    <property type="entry name" value="Carboh/pur_kinase_PfkB_CS"/>
</dbReference>
<comment type="catalytic activity">
    <reaction evidence="6 8">
        <text>beta-D-fructose 1-phosphate + ATP = beta-D-fructose 1,6-bisphosphate + ADP + H(+)</text>
        <dbReference type="Rhea" id="RHEA:14213"/>
        <dbReference type="ChEBI" id="CHEBI:15378"/>
        <dbReference type="ChEBI" id="CHEBI:30616"/>
        <dbReference type="ChEBI" id="CHEBI:32966"/>
        <dbReference type="ChEBI" id="CHEBI:138881"/>
        <dbReference type="ChEBI" id="CHEBI:456216"/>
        <dbReference type="EC" id="2.7.1.56"/>
    </reaction>
</comment>
<evidence type="ECO:0000256" key="6">
    <source>
        <dbReference type="ARBA" id="ARBA00047745"/>
    </source>
</evidence>
<dbReference type="InterPro" id="IPR011611">
    <property type="entry name" value="PfkB_dom"/>
</dbReference>
<dbReference type="PROSITE" id="PS00584">
    <property type="entry name" value="PFKB_KINASES_2"/>
    <property type="match status" value="1"/>
</dbReference>
<keyword evidence="5 7" id="KW-0067">ATP-binding</keyword>
<dbReference type="PANTHER" id="PTHR46566:SF1">
    <property type="entry name" value="1-PHOSPHOFRUCTOKINASE"/>
    <property type="match status" value="1"/>
</dbReference>
<comment type="similarity">
    <text evidence="7">Belongs to the carbohydrate kinase PfkB family. LacC subfamily.</text>
</comment>
<dbReference type="EMBL" id="FNFY01000010">
    <property type="protein sequence ID" value="SDK79596.1"/>
    <property type="molecule type" value="Genomic_DNA"/>
</dbReference>